<dbReference type="InterPro" id="IPR002539">
    <property type="entry name" value="MaoC-like_dom"/>
</dbReference>
<dbReference type="GO" id="GO:0003857">
    <property type="term" value="F:(3S)-3-hydroxyacyl-CoA dehydrogenase (NAD+) activity"/>
    <property type="evidence" value="ECO:0007669"/>
    <property type="project" value="TreeGrafter"/>
</dbReference>
<dbReference type="Pfam" id="PF22622">
    <property type="entry name" value="MFE-2_hydrat-2_N"/>
    <property type="match status" value="1"/>
</dbReference>
<dbReference type="RefSeq" id="WP_119745283.1">
    <property type="nucleotide sequence ID" value="NZ_QZCG01000001.1"/>
</dbReference>
<dbReference type="EMBL" id="QZCG01000001">
    <property type="protein sequence ID" value="RJE89388.1"/>
    <property type="molecule type" value="Genomic_DNA"/>
</dbReference>
<dbReference type="Proteomes" id="UP000284202">
    <property type="component" value="Unassembled WGS sequence"/>
</dbReference>
<evidence type="ECO:0000259" key="2">
    <source>
        <dbReference type="Pfam" id="PF01575"/>
    </source>
</evidence>
<accession>A0A418T831</accession>
<comment type="caution">
    <text evidence="4">The sequence shown here is derived from an EMBL/GenBank/DDBJ whole genome shotgun (WGS) entry which is preliminary data.</text>
</comment>
<dbReference type="InterPro" id="IPR054357">
    <property type="entry name" value="MFE-2_N"/>
</dbReference>
<name>A0A418T831_9RHOB</name>
<evidence type="ECO:0000256" key="1">
    <source>
        <dbReference type="SAM" id="MobiDB-lite"/>
    </source>
</evidence>
<evidence type="ECO:0000313" key="5">
    <source>
        <dbReference type="Proteomes" id="UP000284202"/>
    </source>
</evidence>
<feature type="region of interest" description="Disordered" evidence="1">
    <location>
        <begin position="151"/>
        <end position="172"/>
    </location>
</feature>
<dbReference type="GO" id="GO:0004300">
    <property type="term" value="F:enoyl-CoA hydratase activity"/>
    <property type="evidence" value="ECO:0007669"/>
    <property type="project" value="TreeGrafter"/>
</dbReference>
<dbReference type="Pfam" id="PF01575">
    <property type="entry name" value="MaoC_dehydratas"/>
    <property type="match status" value="1"/>
</dbReference>
<dbReference type="AlphaFoldDB" id="A0A418T831"/>
<dbReference type="GO" id="GO:0044594">
    <property type="term" value="F:17-beta-hydroxysteroid dehydrogenase (NAD+) activity"/>
    <property type="evidence" value="ECO:0007669"/>
    <property type="project" value="TreeGrafter"/>
</dbReference>
<gene>
    <name evidence="4" type="ORF">D3P04_01785</name>
</gene>
<evidence type="ECO:0000259" key="3">
    <source>
        <dbReference type="Pfam" id="PF22622"/>
    </source>
</evidence>
<dbReference type="PANTHER" id="PTHR13078">
    <property type="entry name" value="PEROXISOMAL MULTIFUNCTIONAL ENZYME TYPE 2-RELATED"/>
    <property type="match status" value="1"/>
</dbReference>
<dbReference type="SUPFAM" id="SSF54637">
    <property type="entry name" value="Thioesterase/thiol ester dehydrase-isomerase"/>
    <property type="match status" value="2"/>
</dbReference>
<dbReference type="Gene3D" id="3.10.129.10">
    <property type="entry name" value="Hotdog Thioesterase"/>
    <property type="match status" value="1"/>
</dbReference>
<keyword evidence="5" id="KW-1185">Reference proteome</keyword>
<dbReference type="InterPro" id="IPR029069">
    <property type="entry name" value="HotDog_dom_sf"/>
</dbReference>
<dbReference type="PANTHER" id="PTHR13078:SF56">
    <property type="entry name" value="PEROXISOMAL MULTIFUNCTIONAL ENZYME TYPE 2"/>
    <property type="match status" value="1"/>
</dbReference>
<evidence type="ECO:0000313" key="4">
    <source>
        <dbReference type="EMBL" id="RJE89388.1"/>
    </source>
</evidence>
<dbReference type="CDD" id="cd03448">
    <property type="entry name" value="HDE_HSD"/>
    <property type="match status" value="1"/>
</dbReference>
<organism evidence="4 5">
    <name type="scientific">Paracoccus onubensis</name>
    <dbReference type="NCBI Taxonomy" id="1675788"/>
    <lineage>
        <taxon>Bacteria</taxon>
        <taxon>Pseudomonadati</taxon>
        <taxon>Pseudomonadota</taxon>
        <taxon>Alphaproteobacteria</taxon>
        <taxon>Rhodobacterales</taxon>
        <taxon>Paracoccaceae</taxon>
        <taxon>Paracoccus</taxon>
    </lineage>
</organism>
<sequence length="290" mass="31889">MPLNVDYLKNLEREPVIQAYDWRDAAIYALGLGYGSDPTDSGQLRFLDREQQMQAHPAMANVLAYDGAWLRDPASGIDYLRVVHGEQEMEIHHPLPPEGRVTARIRVEELVDKGAGRAALVTACREIRDAEDGTHYATVRNTAFCRGAGGFGGKSVQSRQPQEIPDRAPDGSADIPTLPQLALIYRLSGDLNPLHSNPEIARKAGFDRPILHGLSTFGIACRALMAGIVGNEPRQVRKLAGRFSAPIYPGETLTIDWWRKGPGQAAFIARVGERRVLSDGCFAYHQNPAQ</sequence>
<dbReference type="OrthoDB" id="5522043at2"/>
<feature type="domain" description="MaoC-like" evidence="2">
    <location>
        <begin position="163"/>
        <end position="266"/>
    </location>
</feature>
<dbReference type="GO" id="GO:0006635">
    <property type="term" value="P:fatty acid beta-oxidation"/>
    <property type="evidence" value="ECO:0007669"/>
    <property type="project" value="TreeGrafter"/>
</dbReference>
<proteinExistence type="predicted"/>
<protein>
    <submittedName>
        <fullName evidence="4">3-alpha,7-alpha, 12-alpha-trihydroxy-5-beta-cholest-24-enoyl-CoA hydratase</fullName>
    </submittedName>
</protein>
<feature type="domain" description="Peroxisomal multifunctional enzyme type 2-like N-terminal" evidence="3">
    <location>
        <begin position="20"/>
        <end position="147"/>
    </location>
</feature>
<reference evidence="5" key="1">
    <citation type="submission" date="2018-09" db="EMBL/GenBank/DDBJ databases">
        <title>Acidovorax cavernicola nov. sp. isolated from Gruta de las Maravillas (Aracena, Spain).</title>
        <authorList>
            <person name="Jurado V."/>
            <person name="Gutierrez-Patricio S."/>
            <person name="Gonzalez-Pimentel J.L."/>
            <person name="Miller A.Z."/>
            <person name="Laiz L."/>
            <person name="Saiz-Jimenez C."/>
        </authorList>
    </citation>
    <scope>NUCLEOTIDE SEQUENCE [LARGE SCALE GENOMIC DNA]</scope>
    <source>
        <strain evidence="5">1011MAR3C25</strain>
    </source>
</reference>